<dbReference type="KEGG" id="sus:Acid_2420"/>
<evidence type="ECO:0000259" key="3">
    <source>
        <dbReference type="SMART" id="SM01008"/>
    </source>
</evidence>
<dbReference type="STRING" id="234267.Acid_2420"/>
<dbReference type="Gene3D" id="3.90.1170.50">
    <property type="entry name" value="Aldehyde oxidase/xanthine dehydrogenase, a/b hammerhead"/>
    <property type="match status" value="2"/>
</dbReference>
<dbReference type="SMART" id="SM01008">
    <property type="entry name" value="Ald_Xan_dh_C"/>
    <property type="match status" value="1"/>
</dbReference>
<name>Q025B7_SOLUE</name>
<dbReference type="GO" id="GO:0004854">
    <property type="term" value="F:xanthine dehydrogenase activity"/>
    <property type="evidence" value="ECO:0007669"/>
    <property type="project" value="UniProtKB-EC"/>
</dbReference>
<protein>
    <submittedName>
        <fullName evidence="4">Xanthine dehydrogenase, molybdenum binding subunit apoprotein</fullName>
        <ecNumber evidence="4">1.17.1.4</ecNumber>
    </submittedName>
</protein>
<reference evidence="4" key="1">
    <citation type="submission" date="2006-10" db="EMBL/GenBank/DDBJ databases">
        <title>Complete sequence of Solibacter usitatus Ellin6076.</title>
        <authorList>
            <consortium name="US DOE Joint Genome Institute"/>
            <person name="Copeland A."/>
            <person name="Lucas S."/>
            <person name="Lapidus A."/>
            <person name="Barry K."/>
            <person name="Detter J.C."/>
            <person name="Glavina del Rio T."/>
            <person name="Hammon N."/>
            <person name="Israni S."/>
            <person name="Dalin E."/>
            <person name="Tice H."/>
            <person name="Pitluck S."/>
            <person name="Thompson L.S."/>
            <person name="Brettin T."/>
            <person name="Bruce D."/>
            <person name="Han C."/>
            <person name="Tapia R."/>
            <person name="Gilna P."/>
            <person name="Schmutz J."/>
            <person name="Larimer F."/>
            <person name="Land M."/>
            <person name="Hauser L."/>
            <person name="Kyrpides N."/>
            <person name="Mikhailova N."/>
            <person name="Janssen P.H."/>
            <person name="Kuske C.R."/>
            <person name="Richardson P."/>
        </authorList>
    </citation>
    <scope>NUCLEOTIDE SEQUENCE</scope>
    <source>
        <strain evidence="4">Ellin6076</strain>
    </source>
</reference>
<dbReference type="eggNOG" id="COG1529">
    <property type="taxonomic scope" value="Bacteria"/>
</dbReference>
<dbReference type="SUPFAM" id="SSF54665">
    <property type="entry name" value="CO dehydrogenase molybdoprotein N-domain-like"/>
    <property type="match status" value="1"/>
</dbReference>
<dbReference type="EC" id="1.17.1.4" evidence="4"/>
<dbReference type="SUPFAM" id="SSF56003">
    <property type="entry name" value="Molybdenum cofactor-binding domain"/>
    <property type="match status" value="1"/>
</dbReference>
<dbReference type="AlphaFoldDB" id="Q025B7"/>
<dbReference type="OrthoDB" id="9759099at2"/>
<dbReference type="EMBL" id="CP000473">
    <property type="protein sequence ID" value="ABJ83409.1"/>
    <property type="molecule type" value="Genomic_DNA"/>
</dbReference>
<dbReference type="Pfam" id="PF01315">
    <property type="entry name" value="Ald_Xan_dh_C"/>
    <property type="match status" value="1"/>
</dbReference>
<evidence type="ECO:0000313" key="4">
    <source>
        <dbReference type="EMBL" id="ABJ83409.1"/>
    </source>
</evidence>
<evidence type="ECO:0000256" key="2">
    <source>
        <dbReference type="ARBA" id="ARBA00023002"/>
    </source>
</evidence>
<dbReference type="InterPro" id="IPR037165">
    <property type="entry name" value="AldOxase/xan_DH_Mopterin-bd_sf"/>
</dbReference>
<dbReference type="InterPro" id="IPR016208">
    <property type="entry name" value="Ald_Oxase/xanthine_DH-like"/>
</dbReference>
<dbReference type="Pfam" id="PF20256">
    <property type="entry name" value="MoCoBD_2"/>
    <property type="match status" value="1"/>
</dbReference>
<organism evidence="4">
    <name type="scientific">Solibacter usitatus (strain Ellin6076)</name>
    <dbReference type="NCBI Taxonomy" id="234267"/>
    <lineage>
        <taxon>Bacteria</taxon>
        <taxon>Pseudomonadati</taxon>
        <taxon>Acidobacteriota</taxon>
        <taxon>Terriglobia</taxon>
        <taxon>Bryobacterales</taxon>
        <taxon>Solibacteraceae</taxon>
        <taxon>Candidatus Solibacter</taxon>
    </lineage>
</organism>
<dbReference type="HOGENOM" id="CLU_001681_2_2_0"/>
<proteinExistence type="predicted"/>
<keyword evidence="2 4" id="KW-0560">Oxidoreductase</keyword>
<dbReference type="PANTHER" id="PTHR11908:SF132">
    <property type="entry name" value="ALDEHYDE OXIDASE 1-RELATED"/>
    <property type="match status" value="1"/>
</dbReference>
<accession>Q025B7</accession>
<dbReference type="GO" id="GO:0005506">
    <property type="term" value="F:iron ion binding"/>
    <property type="evidence" value="ECO:0007669"/>
    <property type="project" value="InterPro"/>
</dbReference>
<sequence length="715" mass="75419">MANTPDYSWPPMADRKIMGKPFKRLDGPLKAAGRAKYTSDLKMKDMLFAAYVLCPHGHARVTAIDTSAAEKMKGVMSVHVIAPAGTEVQWHGKEIAALAATTEEIAREAIRKVKVDYEVLPHFVNEADLGKAGSRGKAAGEKVTGDPEKAFQDAEAVSDGVYGIPVVTHSCLEPHGCVIQWQGDQVMAWPSTQFVTGWANTLAPNLKVPAANIKVKMDYIGGGFGSKFSPGAWAEIGAILSQKAGGKPVKIYLDRVAEQTIAGNRPSAFGKIKVAGKKDGTITAWQSDTWASGGFAGGGQPPLPYVYTNIPNTRLNHTSISVNAGPSQAWRAPNNQQASYLTCSAIEDFAAKAGCDPMDVFHKNAGYTPRAEQYQYQLGKAAELSEWKKLWKPRGQQTGAVRRGLGIGVNAWAGNGHGCTSRVTINSDGSVLVEMGTQDLGTGTRTIMTQVAAETLGLSMGQVKLVIGDNSLPPGGSSGGSTTVGGVSSATRKAGINALAKLYEVAAPALGVQPDDLEAVDGNIRSKSNHAKTMTWAAACKKIPAAQGKIVETGANDTRNPMGLFSGGAAGVQVADVSVDTETGLVKINRFVAVQDCGLIINPRLAESQIFGAIIMGISTALFEERIMDNNTGRMMNPDLEFYKLAGIKDIGDIVVHLDIREVNDKRGVIGLGEPPAIGICAAVGNAVANAVGMRVPNMPMSPMNVLNTLEGRNA</sequence>
<evidence type="ECO:0000256" key="1">
    <source>
        <dbReference type="ARBA" id="ARBA00022505"/>
    </source>
</evidence>
<dbReference type="InterPro" id="IPR046867">
    <property type="entry name" value="AldOxase/xan_DH_MoCoBD2"/>
</dbReference>
<dbReference type="Gene3D" id="3.30.365.10">
    <property type="entry name" value="Aldehyde oxidase/xanthine dehydrogenase, molybdopterin binding domain"/>
    <property type="match status" value="4"/>
</dbReference>
<dbReference type="InterPro" id="IPR000674">
    <property type="entry name" value="Ald_Oxase/Xan_DH_a/b"/>
</dbReference>
<dbReference type="PANTHER" id="PTHR11908">
    <property type="entry name" value="XANTHINE DEHYDROGENASE"/>
    <property type="match status" value="1"/>
</dbReference>
<dbReference type="Pfam" id="PF02738">
    <property type="entry name" value="MoCoBD_1"/>
    <property type="match status" value="1"/>
</dbReference>
<dbReference type="InterPro" id="IPR036856">
    <property type="entry name" value="Ald_Oxase/Xan_DH_a/b_sf"/>
</dbReference>
<keyword evidence="1" id="KW-0500">Molybdenum</keyword>
<dbReference type="InParanoid" id="Q025B7"/>
<gene>
    <name evidence="4" type="ordered locus">Acid_2420</name>
</gene>
<dbReference type="InterPro" id="IPR008274">
    <property type="entry name" value="AldOxase/xan_DH_MoCoBD1"/>
</dbReference>
<feature type="domain" description="Aldehyde oxidase/xanthine dehydrogenase a/b hammerhead" evidence="3">
    <location>
        <begin position="32"/>
        <end position="121"/>
    </location>
</feature>